<organism evidence="1 2">
    <name type="scientific">Cuscuta campestris</name>
    <dbReference type="NCBI Taxonomy" id="132261"/>
    <lineage>
        <taxon>Eukaryota</taxon>
        <taxon>Viridiplantae</taxon>
        <taxon>Streptophyta</taxon>
        <taxon>Embryophyta</taxon>
        <taxon>Tracheophyta</taxon>
        <taxon>Spermatophyta</taxon>
        <taxon>Magnoliopsida</taxon>
        <taxon>eudicotyledons</taxon>
        <taxon>Gunneridae</taxon>
        <taxon>Pentapetalae</taxon>
        <taxon>asterids</taxon>
        <taxon>lamiids</taxon>
        <taxon>Solanales</taxon>
        <taxon>Convolvulaceae</taxon>
        <taxon>Cuscuteae</taxon>
        <taxon>Cuscuta</taxon>
        <taxon>Cuscuta subgen. Grammica</taxon>
        <taxon>Cuscuta sect. Cleistogrammica</taxon>
    </lineage>
</organism>
<keyword evidence="2" id="KW-1185">Reference proteome</keyword>
<evidence type="ECO:0000313" key="1">
    <source>
        <dbReference type="EMBL" id="VFR03296.1"/>
    </source>
</evidence>
<dbReference type="AlphaFoldDB" id="A0A484NPV2"/>
<dbReference type="Proteomes" id="UP000595140">
    <property type="component" value="Unassembled WGS sequence"/>
</dbReference>
<proteinExistence type="predicted"/>
<evidence type="ECO:0000313" key="2">
    <source>
        <dbReference type="Proteomes" id="UP000595140"/>
    </source>
</evidence>
<reference evidence="1 2" key="1">
    <citation type="submission" date="2018-04" db="EMBL/GenBank/DDBJ databases">
        <authorList>
            <person name="Vogel A."/>
        </authorList>
    </citation>
    <scope>NUCLEOTIDE SEQUENCE [LARGE SCALE GENOMIC DNA]</scope>
</reference>
<protein>
    <submittedName>
        <fullName evidence="1">Uncharacterized protein</fullName>
    </submittedName>
</protein>
<accession>A0A484NPV2</accession>
<gene>
    <name evidence="1" type="ORF">CCAM_LOCUS45071</name>
</gene>
<sequence>MGLTGWSDVRRERVENSAGSAEIDLLREVAWRQPDPCRLQHLKRGYSGSGVEAPWWNYPAVFDGID</sequence>
<name>A0A484NPV2_9ASTE</name>
<dbReference type="EMBL" id="OOIL02006874">
    <property type="protein sequence ID" value="VFR03296.1"/>
    <property type="molecule type" value="Genomic_DNA"/>
</dbReference>